<organism evidence="2 3">
    <name type="scientific">Boletus edulis BED1</name>
    <dbReference type="NCBI Taxonomy" id="1328754"/>
    <lineage>
        <taxon>Eukaryota</taxon>
        <taxon>Fungi</taxon>
        <taxon>Dikarya</taxon>
        <taxon>Basidiomycota</taxon>
        <taxon>Agaricomycotina</taxon>
        <taxon>Agaricomycetes</taxon>
        <taxon>Agaricomycetidae</taxon>
        <taxon>Boletales</taxon>
        <taxon>Boletineae</taxon>
        <taxon>Boletaceae</taxon>
        <taxon>Boletoideae</taxon>
        <taxon>Boletus</taxon>
    </lineage>
</organism>
<sequence>MALITLSQVWWSKAFGDYAADSWTVAAVKEACVTTVSLSAWYFTRPSRMLSFHWLQGTNAKPGSSKGSETVEDTLSDLWEVVQVTRVQETQDQARALPKCKDPAVGPADAGATPGPSTSQPGLEHAAGEIGHLFDGNEGLLGEYRDIPHSLAPDQDTPDFKTEYHPRSKHPTFFQMSNEFHVRKEVRLPPNPIPWHLFQCQGDFEFAKITLQASLNKGQVNALLNLISHVAKKEAQVTLQNEAELRKACDSTVGGLTPFVPHTVTVLYKKEQCSYEVHVRDLWQWALNLLTNLHLAPHFTWDAEHLYKCDGEQFERFIDEPWTADRWWDIQSNLPSSADNAVLLAFILYTDKSKLSSFGTVKGYPVITRCANLVTVAIYHLPFSTLFLHFTNRYYQIAPITWTLLLKATCYYECSKCTLLMIESELLVFNDILKEYIELVKKTNVPDLRLEWNFPKIHLWKHAVRDIWLKGVLRNFSTWPNESMHGTLREAYDYHSNGRDVATQVEFSLQGFASTELQIQILCVDQHTLALKLLRQSIDSQNCLDDNEDPKSNLAMLNLEANGNSTNVPNSGPEMPHCQYSLGSPCKPIDMRTLETCNTTDRAFSELCQKFTAFLNSSIHGWGYKDVSYIKIPSTFEITEHRYIKVHYGSTVNWRETMDYLRCNPLFYGKARYDCALVQFTTTTVAFVHFILIFSCHIPELKGSFEFALMQPFMKKIGVSCQLDRDLNLIHVKAAPWSSPIFIPLASIVRGAVLAPDPENADKFVALSYLDDDMFLCLKDMTVSCI</sequence>
<protein>
    <submittedName>
        <fullName evidence="2">Uncharacterized protein</fullName>
    </submittedName>
</protein>
<accession>A0AAD4BNV8</accession>
<evidence type="ECO:0000313" key="3">
    <source>
        <dbReference type="Proteomes" id="UP001194468"/>
    </source>
</evidence>
<feature type="region of interest" description="Disordered" evidence="1">
    <location>
        <begin position="99"/>
        <end position="124"/>
    </location>
</feature>
<keyword evidence="3" id="KW-1185">Reference proteome</keyword>
<dbReference type="Proteomes" id="UP001194468">
    <property type="component" value="Unassembled WGS sequence"/>
</dbReference>
<dbReference type="InterPro" id="IPR041078">
    <property type="entry name" value="Plavaka"/>
</dbReference>
<dbReference type="EMBL" id="WHUW01000023">
    <property type="protein sequence ID" value="KAF8435942.1"/>
    <property type="molecule type" value="Genomic_DNA"/>
</dbReference>
<reference evidence="2" key="2">
    <citation type="journal article" date="2020" name="Nat. Commun.">
        <title>Large-scale genome sequencing of mycorrhizal fungi provides insights into the early evolution of symbiotic traits.</title>
        <authorList>
            <person name="Miyauchi S."/>
            <person name="Kiss E."/>
            <person name="Kuo A."/>
            <person name="Drula E."/>
            <person name="Kohler A."/>
            <person name="Sanchez-Garcia M."/>
            <person name="Morin E."/>
            <person name="Andreopoulos B."/>
            <person name="Barry K.W."/>
            <person name="Bonito G."/>
            <person name="Buee M."/>
            <person name="Carver A."/>
            <person name="Chen C."/>
            <person name="Cichocki N."/>
            <person name="Clum A."/>
            <person name="Culley D."/>
            <person name="Crous P.W."/>
            <person name="Fauchery L."/>
            <person name="Girlanda M."/>
            <person name="Hayes R.D."/>
            <person name="Keri Z."/>
            <person name="LaButti K."/>
            <person name="Lipzen A."/>
            <person name="Lombard V."/>
            <person name="Magnuson J."/>
            <person name="Maillard F."/>
            <person name="Murat C."/>
            <person name="Nolan M."/>
            <person name="Ohm R.A."/>
            <person name="Pangilinan J."/>
            <person name="Pereira M.F."/>
            <person name="Perotto S."/>
            <person name="Peter M."/>
            <person name="Pfister S."/>
            <person name="Riley R."/>
            <person name="Sitrit Y."/>
            <person name="Stielow J.B."/>
            <person name="Szollosi G."/>
            <person name="Zifcakova L."/>
            <person name="Stursova M."/>
            <person name="Spatafora J.W."/>
            <person name="Tedersoo L."/>
            <person name="Vaario L.M."/>
            <person name="Yamada A."/>
            <person name="Yan M."/>
            <person name="Wang P."/>
            <person name="Xu J."/>
            <person name="Bruns T."/>
            <person name="Baldrian P."/>
            <person name="Vilgalys R."/>
            <person name="Dunand C."/>
            <person name="Henrissat B."/>
            <person name="Grigoriev I.V."/>
            <person name="Hibbett D."/>
            <person name="Nagy L.G."/>
            <person name="Martin F.M."/>
        </authorList>
    </citation>
    <scope>NUCLEOTIDE SEQUENCE</scope>
    <source>
        <strain evidence="2">BED1</strain>
    </source>
</reference>
<gene>
    <name evidence="2" type="ORF">L210DRAFT_3505939</name>
</gene>
<name>A0AAD4BNV8_BOLED</name>
<proteinExistence type="predicted"/>
<reference evidence="2" key="1">
    <citation type="submission" date="2019-10" db="EMBL/GenBank/DDBJ databases">
        <authorList>
            <consortium name="DOE Joint Genome Institute"/>
            <person name="Kuo A."/>
            <person name="Miyauchi S."/>
            <person name="Kiss E."/>
            <person name="Drula E."/>
            <person name="Kohler A."/>
            <person name="Sanchez-Garcia M."/>
            <person name="Andreopoulos B."/>
            <person name="Barry K.W."/>
            <person name="Bonito G."/>
            <person name="Buee M."/>
            <person name="Carver A."/>
            <person name="Chen C."/>
            <person name="Cichocki N."/>
            <person name="Clum A."/>
            <person name="Culley D."/>
            <person name="Crous P.W."/>
            <person name="Fauchery L."/>
            <person name="Girlanda M."/>
            <person name="Hayes R."/>
            <person name="Keri Z."/>
            <person name="LaButti K."/>
            <person name="Lipzen A."/>
            <person name="Lombard V."/>
            <person name="Magnuson J."/>
            <person name="Maillard F."/>
            <person name="Morin E."/>
            <person name="Murat C."/>
            <person name="Nolan M."/>
            <person name="Ohm R."/>
            <person name="Pangilinan J."/>
            <person name="Pereira M."/>
            <person name="Perotto S."/>
            <person name="Peter M."/>
            <person name="Riley R."/>
            <person name="Sitrit Y."/>
            <person name="Stielow B."/>
            <person name="Szollosi G."/>
            <person name="Zifcakova L."/>
            <person name="Stursova M."/>
            <person name="Spatafora J.W."/>
            <person name="Tedersoo L."/>
            <person name="Vaario L.-M."/>
            <person name="Yamada A."/>
            <person name="Yan M."/>
            <person name="Wang P."/>
            <person name="Xu J."/>
            <person name="Bruns T."/>
            <person name="Baldrian P."/>
            <person name="Vilgalys R."/>
            <person name="Henrissat B."/>
            <person name="Grigoriev I.V."/>
            <person name="Hibbett D."/>
            <person name="Nagy L.G."/>
            <person name="Martin F.M."/>
        </authorList>
    </citation>
    <scope>NUCLEOTIDE SEQUENCE</scope>
    <source>
        <strain evidence="2">BED1</strain>
    </source>
</reference>
<evidence type="ECO:0000256" key="1">
    <source>
        <dbReference type="SAM" id="MobiDB-lite"/>
    </source>
</evidence>
<evidence type="ECO:0000313" key="2">
    <source>
        <dbReference type="EMBL" id="KAF8435942.1"/>
    </source>
</evidence>
<dbReference type="Pfam" id="PF18759">
    <property type="entry name" value="Plavaka"/>
    <property type="match status" value="1"/>
</dbReference>
<dbReference type="AlphaFoldDB" id="A0AAD4BNV8"/>
<comment type="caution">
    <text evidence="2">The sequence shown here is derived from an EMBL/GenBank/DDBJ whole genome shotgun (WGS) entry which is preliminary data.</text>
</comment>